<evidence type="ECO:0000313" key="2">
    <source>
        <dbReference type="Proteomes" id="UP000036045"/>
    </source>
</evidence>
<organism evidence="1 2">
    <name type="scientific">Niallia circulans</name>
    <name type="common">Bacillus circulans</name>
    <dbReference type="NCBI Taxonomy" id="1397"/>
    <lineage>
        <taxon>Bacteria</taxon>
        <taxon>Bacillati</taxon>
        <taxon>Bacillota</taxon>
        <taxon>Bacilli</taxon>
        <taxon>Bacillales</taxon>
        <taxon>Bacillaceae</taxon>
        <taxon>Niallia</taxon>
    </lineage>
</organism>
<proteinExistence type="predicted"/>
<gene>
    <name evidence="1" type="ORF">ABW02_25530</name>
</gene>
<protein>
    <submittedName>
        <fullName evidence="1">Uncharacterized protein</fullName>
    </submittedName>
</protein>
<evidence type="ECO:0000313" key="1">
    <source>
        <dbReference type="EMBL" id="KLV15657.1"/>
    </source>
</evidence>
<keyword evidence="2" id="KW-1185">Reference proteome</keyword>
<dbReference type="Proteomes" id="UP000036045">
    <property type="component" value="Unassembled WGS sequence"/>
</dbReference>
<sequence length="103" mass="12012">MKKIINKKIYNTETATLIAEYSNGLTRGDFNHIYEDLYVTKIGQFFLHVEGGPLTCYSETDGRNTWGIETIILLNSLQTYNWLEKRSEYELIDKYFPDMVSEG</sequence>
<dbReference type="OrthoDB" id="3192583at2"/>
<accession>A0A0J1HPK7</accession>
<dbReference type="RefSeq" id="WP_031540297.1">
    <property type="nucleotide sequence ID" value="NZ_JADYUA010000057.1"/>
</dbReference>
<name>A0A0J1HPK7_NIACI</name>
<comment type="caution">
    <text evidence="1">The sequence shown here is derived from an EMBL/GenBank/DDBJ whole genome shotgun (WGS) entry which is preliminary data.</text>
</comment>
<reference evidence="1 2" key="1">
    <citation type="submission" date="2015-05" db="EMBL/GenBank/DDBJ databases">
        <title>Whole genome sequence and identification of bacterial endophytes from Costus igneus.</title>
        <authorList>
            <person name="Lee Y.P."/>
            <person name="Gan H.M."/>
            <person name="Eng W."/>
            <person name="Wheatley M.S."/>
            <person name="Caraballo A."/>
            <person name="Polter S."/>
            <person name="Savka M.A."/>
            <person name="Hudson A.O."/>
        </authorList>
    </citation>
    <scope>NUCLEOTIDE SEQUENCE [LARGE SCALE GENOMIC DNA]</scope>
    <source>
        <strain evidence="1 2">RIT379</strain>
    </source>
</reference>
<dbReference type="PATRIC" id="fig|1397.4.peg.4653"/>
<dbReference type="EMBL" id="LDPH01000057">
    <property type="protein sequence ID" value="KLV15657.1"/>
    <property type="molecule type" value="Genomic_DNA"/>
</dbReference>
<dbReference type="AlphaFoldDB" id="A0A0J1HPK7"/>